<accession>A0ACA9PNQ1</accession>
<reference evidence="1" key="1">
    <citation type="submission" date="2021-06" db="EMBL/GenBank/DDBJ databases">
        <authorList>
            <person name="Kallberg Y."/>
            <person name="Tangrot J."/>
            <person name="Rosling A."/>
        </authorList>
    </citation>
    <scope>NUCLEOTIDE SEQUENCE</scope>
    <source>
        <strain evidence="1">IL203A</strain>
    </source>
</reference>
<dbReference type="Proteomes" id="UP000789702">
    <property type="component" value="Unassembled WGS sequence"/>
</dbReference>
<gene>
    <name evidence="1" type="ORF">DHETER_LOCUS12693</name>
</gene>
<keyword evidence="2" id="KW-1185">Reference proteome</keyword>
<sequence length="46" mass="5375">IIDIPSNSFLESLRVKRTFLELSNCIEISVLSTCHSWPLYQEIEFC</sequence>
<evidence type="ECO:0000313" key="1">
    <source>
        <dbReference type="EMBL" id="CAG8718576.1"/>
    </source>
</evidence>
<organism evidence="1 2">
    <name type="scientific">Dentiscutata heterogama</name>
    <dbReference type="NCBI Taxonomy" id="1316150"/>
    <lineage>
        <taxon>Eukaryota</taxon>
        <taxon>Fungi</taxon>
        <taxon>Fungi incertae sedis</taxon>
        <taxon>Mucoromycota</taxon>
        <taxon>Glomeromycotina</taxon>
        <taxon>Glomeromycetes</taxon>
        <taxon>Diversisporales</taxon>
        <taxon>Gigasporaceae</taxon>
        <taxon>Dentiscutata</taxon>
    </lineage>
</organism>
<name>A0ACA9PNQ1_9GLOM</name>
<comment type="caution">
    <text evidence="1">The sequence shown here is derived from an EMBL/GenBank/DDBJ whole genome shotgun (WGS) entry which is preliminary data.</text>
</comment>
<protein>
    <submittedName>
        <fullName evidence="1">4940_t:CDS:1</fullName>
    </submittedName>
</protein>
<evidence type="ECO:0000313" key="2">
    <source>
        <dbReference type="Proteomes" id="UP000789702"/>
    </source>
</evidence>
<dbReference type="EMBL" id="CAJVPU010032060">
    <property type="protein sequence ID" value="CAG8718576.1"/>
    <property type="molecule type" value="Genomic_DNA"/>
</dbReference>
<feature type="non-terminal residue" evidence="1">
    <location>
        <position position="1"/>
    </location>
</feature>
<feature type="non-terminal residue" evidence="1">
    <location>
        <position position="46"/>
    </location>
</feature>
<proteinExistence type="predicted"/>